<dbReference type="AlphaFoldDB" id="A0A369JYF0"/>
<accession>A0A369JYF0</accession>
<gene>
    <name evidence="2" type="ORF">Hypma_004488</name>
</gene>
<evidence type="ECO:0000313" key="3">
    <source>
        <dbReference type="Proteomes" id="UP000076154"/>
    </source>
</evidence>
<keyword evidence="3" id="KW-1185">Reference proteome</keyword>
<comment type="caution">
    <text evidence="2">The sequence shown here is derived from an EMBL/GenBank/DDBJ whole genome shotgun (WGS) entry which is preliminary data.</text>
</comment>
<feature type="compositionally biased region" description="Pro residues" evidence="1">
    <location>
        <begin position="1"/>
        <end position="11"/>
    </location>
</feature>
<proteinExistence type="predicted"/>
<dbReference type="EMBL" id="LUEZ02000017">
    <property type="protein sequence ID" value="RDB27371.1"/>
    <property type="molecule type" value="Genomic_DNA"/>
</dbReference>
<sequence>MQHTANPPPPESAAAHHTHSSNLAPSNPSHPPHGSVLALTPRSIIVDIPAQFGMIHASSGRALFDSGRGRRCCTVDAAIGSVIAFILFPHCAGPKCVIIIRMSLRPQASSFVSSQQHSAHGLENPCIDRCGSCLLWGHLRMVAC</sequence>
<organism evidence="2 3">
    <name type="scientific">Hypsizygus marmoreus</name>
    <name type="common">White beech mushroom</name>
    <name type="synonym">Agaricus marmoreus</name>
    <dbReference type="NCBI Taxonomy" id="39966"/>
    <lineage>
        <taxon>Eukaryota</taxon>
        <taxon>Fungi</taxon>
        <taxon>Dikarya</taxon>
        <taxon>Basidiomycota</taxon>
        <taxon>Agaricomycotina</taxon>
        <taxon>Agaricomycetes</taxon>
        <taxon>Agaricomycetidae</taxon>
        <taxon>Agaricales</taxon>
        <taxon>Tricholomatineae</taxon>
        <taxon>Lyophyllaceae</taxon>
        <taxon>Hypsizygus</taxon>
    </lineage>
</organism>
<dbReference type="InParanoid" id="A0A369JYF0"/>
<reference evidence="2" key="1">
    <citation type="submission" date="2018-04" db="EMBL/GenBank/DDBJ databases">
        <title>Whole genome sequencing of Hypsizygus marmoreus.</title>
        <authorList>
            <person name="Choi I.-G."/>
            <person name="Min B."/>
            <person name="Kim J.-G."/>
            <person name="Kim S."/>
            <person name="Oh Y.-L."/>
            <person name="Kong W.-S."/>
            <person name="Park H."/>
            <person name="Jeong J."/>
            <person name="Song E.-S."/>
        </authorList>
    </citation>
    <scope>NUCLEOTIDE SEQUENCE [LARGE SCALE GENOMIC DNA]</scope>
    <source>
        <strain evidence="2">51987-8</strain>
    </source>
</reference>
<protein>
    <submittedName>
        <fullName evidence="2">Uncharacterized protein</fullName>
    </submittedName>
</protein>
<evidence type="ECO:0000256" key="1">
    <source>
        <dbReference type="SAM" id="MobiDB-lite"/>
    </source>
</evidence>
<dbReference type="Proteomes" id="UP000076154">
    <property type="component" value="Unassembled WGS sequence"/>
</dbReference>
<feature type="region of interest" description="Disordered" evidence="1">
    <location>
        <begin position="1"/>
        <end position="34"/>
    </location>
</feature>
<evidence type="ECO:0000313" key="2">
    <source>
        <dbReference type="EMBL" id="RDB27371.1"/>
    </source>
</evidence>
<name>A0A369JYF0_HYPMA</name>